<reference evidence="5" key="1">
    <citation type="submission" date="2020-06" db="EMBL/GenBank/DDBJ databases">
        <title>Legume-microbial interactions unlock mineral nutrients during tropical forest succession.</title>
        <authorList>
            <person name="Epihov D.Z."/>
        </authorList>
    </citation>
    <scope>NUCLEOTIDE SEQUENCE [LARGE SCALE GENOMIC DNA]</scope>
    <source>
        <strain evidence="5">Pan2503</strain>
    </source>
</reference>
<evidence type="ECO:0000256" key="3">
    <source>
        <dbReference type="ARBA" id="ARBA00023180"/>
    </source>
</evidence>
<dbReference type="InterPro" id="IPR001258">
    <property type="entry name" value="NHL_repeat"/>
</dbReference>
<keyword evidence="2" id="KW-0677">Repeat</keyword>
<proteinExistence type="predicted"/>
<feature type="repeat" description="NHL" evidence="4">
    <location>
        <begin position="245"/>
        <end position="280"/>
    </location>
</feature>
<protein>
    <recommendedName>
        <fullName evidence="7">Peptidylamidoglycolate lyase</fullName>
    </recommendedName>
</protein>
<sequence>MKRNWISWAVLITLVGAAAVKEKWLSTAAWSAQAAEGRSLPVFEVDRAWPKVPSKWKLGDPSSIAIDRKDNVWVLHRPRTLKPDEKAMAAPPVIVFDTAGNYVKAWGGAGNGYEWPQREHGIHIDYKGFVWLGGNSCPTNGLPGLQPVADDQLLKFTQDGKFVMQIGHSNQSKGNADTQNLHRPADEWVYPETNELFVADGYGNHRVAVFDADTGKFKRMWGAFGNKPVDDDNCQIVRTESFSDPGPQQLSIVHSIRVAKDGTVYVADREYRRVQMFSKDGKFLKQLVRTGEPFARDLALSPDANQQFLYVGGGNGIYIVDRKTLEIAGKIEPDGIIGPGHEIATDSKGNIYIAQTTAGMQKLTFKGMSPGGH</sequence>
<organism evidence="5 6">
    <name type="scientific">Candidatus Acidiferrum panamense</name>
    <dbReference type="NCBI Taxonomy" id="2741543"/>
    <lineage>
        <taxon>Bacteria</taxon>
        <taxon>Pseudomonadati</taxon>
        <taxon>Acidobacteriota</taxon>
        <taxon>Terriglobia</taxon>
        <taxon>Candidatus Acidiferrales</taxon>
        <taxon>Candidatus Acidiferrum</taxon>
    </lineage>
</organism>
<evidence type="ECO:0008006" key="7">
    <source>
        <dbReference type="Google" id="ProtNLM"/>
    </source>
</evidence>
<comment type="caution">
    <text evidence="5">The sequence shown here is derived from an EMBL/GenBank/DDBJ whole genome shotgun (WGS) entry which is preliminary data.</text>
</comment>
<dbReference type="PANTHER" id="PTHR10680">
    <property type="entry name" value="PEPTIDYL-GLYCINE ALPHA-AMIDATING MONOOXYGENASE"/>
    <property type="match status" value="1"/>
</dbReference>
<dbReference type="PANTHER" id="PTHR10680:SF38">
    <property type="entry name" value="BLL1368 PROTEIN"/>
    <property type="match status" value="1"/>
</dbReference>
<dbReference type="PROSITE" id="PS51125">
    <property type="entry name" value="NHL"/>
    <property type="match status" value="1"/>
</dbReference>
<dbReference type="EMBL" id="JACDQQ010000718">
    <property type="protein sequence ID" value="MBA0084792.1"/>
    <property type="molecule type" value="Genomic_DNA"/>
</dbReference>
<name>A0A7V8NP98_9BACT</name>
<dbReference type="AlphaFoldDB" id="A0A7V8NP98"/>
<gene>
    <name evidence="5" type="ORF">HRJ53_07345</name>
</gene>
<dbReference type="Gene3D" id="2.120.10.30">
    <property type="entry name" value="TolB, C-terminal domain"/>
    <property type="match status" value="1"/>
</dbReference>
<evidence type="ECO:0000313" key="6">
    <source>
        <dbReference type="Proteomes" id="UP000567293"/>
    </source>
</evidence>
<evidence type="ECO:0000256" key="1">
    <source>
        <dbReference type="ARBA" id="ARBA00022729"/>
    </source>
</evidence>
<keyword evidence="6" id="KW-1185">Reference proteome</keyword>
<accession>A0A7V8NP98</accession>
<dbReference type="InterPro" id="IPR011042">
    <property type="entry name" value="6-blade_b-propeller_TolB-like"/>
</dbReference>
<evidence type="ECO:0000313" key="5">
    <source>
        <dbReference type="EMBL" id="MBA0084792.1"/>
    </source>
</evidence>
<keyword evidence="3" id="KW-0325">Glycoprotein</keyword>
<evidence type="ECO:0000256" key="4">
    <source>
        <dbReference type="PROSITE-ProRule" id="PRU00504"/>
    </source>
</evidence>
<dbReference type="Proteomes" id="UP000567293">
    <property type="component" value="Unassembled WGS sequence"/>
</dbReference>
<keyword evidence="1" id="KW-0732">Signal</keyword>
<dbReference type="SUPFAM" id="SSF63829">
    <property type="entry name" value="Calcium-dependent phosphotriesterase"/>
    <property type="match status" value="1"/>
</dbReference>
<evidence type="ECO:0000256" key="2">
    <source>
        <dbReference type="ARBA" id="ARBA00022737"/>
    </source>
</evidence>